<evidence type="ECO:0000313" key="7">
    <source>
        <dbReference type="EMBL" id="WGH78457.1"/>
    </source>
</evidence>
<keyword evidence="3" id="KW-0805">Transcription regulation</keyword>
<dbReference type="Gene3D" id="1.10.10.10">
    <property type="entry name" value="Winged helix-like DNA-binding domain superfamily/Winged helix DNA-binding domain"/>
    <property type="match status" value="1"/>
</dbReference>
<evidence type="ECO:0000256" key="4">
    <source>
        <dbReference type="ARBA" id="ARBA00023125"/>
    </source>
</evidence>
<dbReference type="Pfam" id="PF00155">
    <property type="entry name" value="Aminotran_1_2"/>
    <property type="match status" value="1"/>
</dbReference>
<dbReference type="InterPro" id="IPR000524">
    <property type="entry name" value="Tscrpt_reg_HTH_GntR"/>
</dbReference>
<evidence type="ECO:0000313" key="8">
    <source>
        <dbReference type="Proteomes" id="UP001243420"/>
    </source>
</evidence>
<keyword evidence="7" id="KW-0032">Aminotransferase</keyword>
<dbReference type="InterPro" id="IPR036388">
    <property type="entry name" value="WH-like_DNA-bd_sf"/>
</dbReference>
<evidence type="ECO:0000256" key="1">
    <source>
        <dbReference type="ARBA" id="ARBA00005384"/>
    </source>
</evidence>
<keyword evidence="4" id="KW-0238">DNA-binding</keyword>
<comment type="similarity">
    <text evidence="1">In the C-terminal section; belongs to the class-I pyridoxal-phosphate-dependent aminotransferase family.</text>
</comment>
<feature type="domain" description="HTH gntR-type" evidence="6">
    <location>
        <begin position="16"/>
        <end position="84"/>
    </location>
</feature>
<evidence type="ECO:0000256" key="2">
    <source>
        <dbReference type="ARBA" id="ARBA00022898"/>
    </source>
</evidence>
<keyword evidence="8" id="KW-1185">Reference proteome</keyword>
<dbReference type="PANTHER" id="PTHR46577:SF1">
    <property type="entry name" value="HTH-TYPE TRANSCRIPTIONAL REGULATORY PROTEIN GABR"/>
    <property type="match status" value="1"/>
</dbReference>
<dbReference type="InterPro" id="IPR015421">
    <property type="entry name" value="PyrdxlP-dep_Trfase_major"/>
</dbReference>
<reference evidence="7 8" key="1">
    <citation type="submission" date="2023-04" db="EMBL/GenBank/DDBJ databases">
        <title>Jannaschia ovalis sp. nov., a marine bacterium isolated from sea tidal flat.</title>
        <authorList>
            <person name="Kwon D.Y."/>
            <person name="Kim J.-J."/>
        </authorList>
    </citation>
    <scope>NUCLEOTIDE SEQUENCE [LARGE SCALE GENOMIC DNA]</scope>
    <source>
        <strain evidence="7 8">GRR-S6-38</strain>
    </source>
</reference>
<dbReference type="SMART" id="SM00345">
    <property type="entry name" value="HTH_GNTR"/>
    <property type="match status" value="1"/>
</dbReference>
<dbReference type="Proteomes" id="UP001243420">
    <property type="component" value="Chromosome"/>
</dbReference>
<protein>
    <submittedName>
        <fullName evidence="7">PLP-dependent aminotransferase family protein</fullName>
    </submittedName>
</protein>
<dbReference type="PANTHER" id="PTHR46577">
    <property type="entry name" value="HTH-TYPE TRANSCRIPTIONAL REGULATORY PROTEIN GABR"/>
    <property type="match status" value="1"/>
</dbReference>
<dbReference type="InterPro" id="IPR004839">
    <property type="entry name" value="Aminotransferase_I/II_large"/>
</dbReference>
<dbReference type="Gene3D" id="3.40.640.10">
    <property type="entry name" value="Type I PLP-dependent aspartate aminotransferase-like (Major domain)"/>
    <property type="match status" value="1"/>
</dbReference>
<keyword evidence="7" id="KW-0808">Transferase</keyword>
<dbReference type="SUPFAM" id="SSF46785">
    <property type="entry name" value="Winged helix' DNA-binding domain"/>
    <property type="match status" value="1"/>
</dbReference>
<proteinExistence type="inferred from homology"/>
<dbReference type="EMBL" id="CP122537">
    <property type="protein sequence ID" value="WGH78457.1"/>
    <property type="molecule type" value="Genomic_DNA"/>
</dbReference>
<dbReference type="Pfam" id="PF00392">
    <property type="entry name" value="GntR"/>
    <property type="match status" value="1"/>
</dbReference>
<accession>A0ABY8LAU5</accession>
<evidence type="ECO:0000256" key="3">
    <source>
        <dbReference type="ARBA" id="ARBA00023015"/>
    </source>
</evidence>
<dbReference type="InterPro" id="IPR051446">
    <property type="entry name" value="HTH_trans_reg/aminotransferase"/>
</dbReference>
<keyword evidence="5" id="KW-0804">Transcription</keyword>
<dbReference type="CDD" id="cd07377">
    <property type="entry name" value="WHTH_GntR"/>
    <property type="match status" value="1"/>
</dbReference>
<dbReference type="CDD" id="cd00609">
    <property type="entry name" value="AAT_like"/>
    <property type="match status" value="1"/>
</dbReference>
<dbReference type="PROSITE" id="PS50949">
    <property type="entry name" value="HTH_GNTR"/>
    <property type="match status" value="1"/>
</dbReference>
<name>A0ABY8LAU5_9RHOB</name>
<keyword evidence="2" id="KW-0663">Pyridoxal phosphate</keyword>
<evidence type="ECO:0000256" key="5">
    <source>
        <dbReference type="ARBA" id="ARBA00023163"/>
    </source>
</evidence>
<dbReference type="InterPro" id="IPR036390">
    <property type="entry name" value="WH_DNA-bd_sf"/>
</dbReference>
<gene>
    <name evidence="7" type="ORF">P8627_15775</name>
</gene>
<dbReference type="InterPro" id="IPR015424">
    <property type="entry name" value="PyrdxlP-dep_Trfase"/>
</dbReference>
<dbReference type="SUPFAM" id="SSF53383">
    <property type="entry name" value="PLP-dependent transferases"/>
    <property type="match status" value="1"/>
</dbReference>
<dbReference type="GO" id="GO:0008483">
    <property type="term" value="F:transaminase activity"/>
    <property type="evidence" value="ECO:0007669"/>
    <property type="project" value="UniProtKB-KW"/>
</dbReference>
<organism evidence="7 8">
    <name type="scientific">Jannaschia ovalis</name>
    <dbReference type="NCBI Taxonomy" id="3038773"/>
    <lineage>
        <taxon>Bacteria</taxon>
        <taxon>Pseudomonadati</taxon>
        <taxon>Pseudomonadota</taxon>
        <taxon>Alphaproteobacteria</taxon>
        <taxon>Rhodobacterales</taxon>
        <taxon>Roseobacteraceae</taxon>
        <taxon>Jannaschia</taxon>
    </lineage>
</organism>
<evidence type="ECO:0000259" key="6">
    <source>
        <dbReference type="PROSITE" id="PS50949"/>
    </source>
</evidence>
<dbReference type="RefSeq" id="WP_279965208.1">
    <property type="nucleotide sequence ID" value="NZ_CP122537.1"/>
</dbReference>
<sequence>MPIPVETFQLDPAHPGTLQRQLQELVTAGILSGRLRPGDRMPSTRGLARHLGISRITVTLAYTELVAGDYLTARGRSGYFVSETAPQPPVFPDPPEPVPSQVDWTRAIGQRFPEAPVLSRPEDWRRYRYPFIYGQTDPRLFDHSSWRRCALQALGARDFEVLTADSYGRDDPQLLDQITRQILPRRGIRAEPGQVLVTMGAQNALWIVAQILLTQRRNAVMEHPCYPALREVLHLSRCNTAAVEVDAQGLPPDAVPAGTDVLFVTPSHHCPTSATMPLERRRALLERAERDDFIVVEDDYEFELAFAASPAPALKSLDTGGRVVYIGSFAKSLFPGLRLGYMVAPEPLIREARTLRSLILRHVPGHTQRAAAYFLAQGHYDAQVQKMARAYRDRRSVTEAAIAEHGLSLAGASNFGGSSFWMRAPDGVRSDELAARLRERQVLIEPAGAFFGPGRDPGTHYRLAYSSIASPDIPEGIRRIAEAGAEMR</sequence>